<dbReference type="Pfam" id="PF07587">
    <property type="entry name" value="PSD1"/>
    <property type="match status" value="1"/>
</dbReference>
<dbReference type="PANTHER" id="PTHR35889:SF3">
    <property type="entry name" value="F-BOX DOMAIN-CONTAINING PROTEIN"/>
    <property type="match status" value="1"/>
</dbReference>
<dbReference type="Pfam" id="PF13385">
    <property type="entry name" value="Laminin_G_3"/>
    <property type="match status" value="1"/>
</dbReference>
<dbReference type="GO" id="GO:0046872">
    <property type="term" value="F:metal ion binding"/>
    <property type="evidence" value="ECO:0007669"/>
    <property type="project" value="UniProtKB-KW"/>
</dbReference>
<dbReference type="PANTHER" id="PTHR35889">
    <property type="entry name" value="CYCLOINULO-OLIGOSACCHARIDE FRUCTANOTRANSFERASE-RELATED"/>
    <property type="match status" value="1"/>
</dbReference>
<dbReference type="InterPro" id="IPR011429">
    <property type="entry name" value="Cyt_c_Planctomycete-type"/>
</dbReference>
<evidence type="ECO:0000256" key="6">
    <source>
        <dbReference type="SAM" id="Phobius"/>
    </source>
</evidence>
<sequence>MKSCKTSSSRSETGQSGESDKRRGGARLAQVAGLLCLLLAVAAVPLVMWGTQRERSQVRTAVGWKGGSPATEASREGIAITPAANNQPPAQKGQVRFNRDIRPLISDNCFHCHGPDSGTREAGLRLDTHEDLLRDLGGRFAVVPGKPEQSELYKRIIATDADEIMPPPKSHKHLNAEQIDLFRRWIEEGAQWEDHWSFEPVEQPLLPDVSRPEWVENPIDAFILSRLDSEGLSPNDHVDRYTLVRRVSFDLRGLPPTPEEIAAFVGDESEDAYEKMVDRFLASPKYGEHRARYWLDAARYADTHGFHYDNFRNIWPYRDWVVKAYNDNMPFDQFTVEQIAGDMLPNPTQSQRVATGFNRNNPTTNEGGVIPDEYLAIYALDRVEATTTTWLGLTASCASCHDHKFDPVSQKEFYQFAAFFRNTTQPALDGNRANSKPVISVFEAEDQPRVKEIEARLGDIRQEVAQTVGDAWRFEQGVDWLGADALSVRLEDLFDSSEPAEAVASETAAEPVESSEATELAEPTAPEAQLPRLATTEVLGQDAIEIGPDTYLELGDFGNLSRDEAFTISFWAYVPKEGGLPADKVLFGRYDQDNHGQGWQVRLLRNKWIEVRLASGDNQHDVVTAKLKSWGGVIRQGEWNHVALNYHPLDQSRVVINHDSSPGLQIYIHGNIPNGPNRGSSHMLKGDFAVDKPLVIGDRSATVEAEGESEAKEAKPYEGPKAGLREVRVFNRALSTTELKLLANALTPEERRGEAAKPTEVSGEAAEVAAENAEGSEPEFKHEAVAGLLAEASALESELAVMRAYAPVTMVMEEKADSEPFAHVLERGLYDKLGERVTAGVPEALPPLPEGESANRLGLARWIVDEDNPLTARVTINRFWQEIFGAGLVETTEDFGSQGSPPTHPELLDWLAHEFVASGWDVKHIYKLMLMSSTYRQSSKVRPEVLKVDPENRLLARGARFRFDAEVIRDQALWLSTLLVEDMGGPPVKPYQPAGLWKTVAYPNSNTGVFKADTGDKLYRRSLYTMWKRTSPPPAMMIFDAPDREHCRVRRERTNTPLQALVLMNDPQFVEAARHLAQVVMHTESDDRFALIYTKAMGKAPSDKARGVLEDTFNQLHAIYQEDPESAKKLLAVGDSPVDETLDPVDLATWTMIANQVMNMDAFINKN</sequence>
<feature type="region of interest" description="Disordered" evidence="5">
    <location>
        <begin position="1"/>
        <end position="24"/>
    </location>
</feature>
<keyword evidence="6" id="KW-1133">Transmembrane helix</keyword>
<dbReference type="GO" id="GO:0009055">
    <property type="term" value="F:electron transfer activity"/>
    <property type="evidence" value="ECO:0007669"/>
    <property type="project" value="InterPro"/>
</dbReference>
<keyword evidence="3 4" id="KW-0408">Iron</keyword>
<protein>
    <submittedName>
        <fullName evidence="8">Cytochrome c553</fullName>
    </submittedName>
</protein>
<dbReference type="Proteomes" id="UP000541810">
    <property type="component" value="Unassembled WGS sequence"/>
</dbReference>
<feature type="compositionally biased region" description="Polar residues" evidence="5">
    <location>
        <begin position="1"/>
        <end position="17"/>
    </location>
</feature>
<dbReference type="InterPro" id="IPR036909">
    <property type="entry name" value="Cyt_c-like_dom_sf"/>
</dbReference>
<dbReference type="SUPFAM" id="SSF46626">
    <property type="entry name" value="Cytochrome c"/>
    <property type="match status" value="1"/>
</dbReference>
<comment type="caution">
    <text evidence="8">The sequence shown here is derived from an EMBL/GenBank/DDBJ whole genome shotgun (WGS) entry which is preliminary data.</text>
</comment>
<evidence type="ECO:0000256" key="2">
    <source>
        <dbReference type="ARBA" id="ARBA00022723"/>
    </source>
</evidence>
<dbReference type="InterPro" id="IPR009056">
    <property type="entry name" value="Cyt_c-like_dom"/>
</dbReference>
<dbReference type="Pfam" id="PF07583">
    <property type="entry name" value="PSCyt2"/>
    <property type="match status" value="1"/>
</dbReference>
<dbReference type="Gene3D" id="2.60.120.200">
    <property type="match status" value="1"/>
</dbReference>
<proteinExistence type="predicted"/>
<evidence type="ECO:0000256" key="1">
    <source>
        <dbReference type="ARBA" id="ARBA00022617"/>
    </source>
</evidence>
<gene>
    <name evidence="8" type="ORF">HNQ40_001300</name>
</gene>
<dbReference type="SUPFAM" id="SSF49899">
    <property type="entry name" value="Concanavalin A-like lectins/glucanases"/>
    <property type="match status" value="1"/>
</dbReference>
<feature type="transmembrane region" description="Helical" evidence="6">
    <location>
        <begin position="31"/>
        <end position="50"/>
    </location>
</feature>
<keyword evidence="6" id="KW-0812">Transmembrane</keyword>
<dbReference type="InterPro" id="IPR011444">
    <property type="entry name" value="DUF1549"/>
</dbReference>
<evidence type="ECO:0000256" key="4">
    <source>
        <dbReference type="PROSITE-ProRule" id="PRU00433"/>
    </source>
</evidence>
<feature type="compositionally biased region" description="Low complexity" evidence="5">
    <location>
        <begin position="514"/>
        <end position="527"/>
    </location>
</feature>
<organism evidence="8 9">
    <name type="scientific">Algisphaera agarilytica</name>
    <dbReference type="NCBI Taxonomy" id="1385975"/>
    <lineage>
        <taxon>Bacteria</taxon>
        <taxon>Pseudomonadati</taxon>
        <taxon>Planctomycetota</taxon>
        <taxon>Phycisphaerae</taxon>
        <taxon>Phycisphaerales</taxon>
        <taxon>Phycisphaeraceae</taxon>
        <taxon>Algisphaera</taxon>
    </lineage>
</organism>
<dbReference type="Pfam" id="PF07635">
    <property type="entry name" value="PSCyt1"/>
    <property type="match status" value="1"/>
</dbReference>
<dbReference type="PROSITE" id="PS51007">
    <property type="entry name" value="CYTC"/>
    <property type="match status" value="1"/>
</dbReference>
<dbReference type="InterPro" id="IPR013320">
    <property type="entry name" value="ConA-like_dom_sf"/>
</dbReference>
<evidence type="ECO:0000256" key="3">
    <source>
        <dbReference type="ARBA" id="ARBA00023004"/>
    </source>
</evidence>
<keyword evidence="2 4" id="KW-0479">Metal-binding</keyword>
<evidence type="ECO:0000313" key="8">
    <source>
        <dbReference type="EMBL" id="MBB6429494.1"/>
    </source>
</evidence>
<feature type="region of interest" description="Disordered" evidence="5">
    <location>
        <begin position="499"/>
        <end position="527"/>
    </location>
</feature>
<name>A0A7X0LK60_9BACT</name>
<keyword evidence="1 4" id="KW-0349">Heme</keyword>
<evidence type="ECO:0000313" key="9">
    <source>
        <dbReference type="Proteomes" id="UP000541810"/>
    </source>
</evidence>
<evidence type="ECO:0000256" key="5">
    <source>
        <dbReference type="SAM" id="MobiDB-lite"/>
    </source>
</evidence>
<feature type="domain" description="Cytochrome c" evidence="7">
    <location>
        <begin position="88"/>
        <end position="284"/>
    </location>
</feature>
<evidence type="ECO:0000259" key="7">
    <source>
        <dbReference type="PROSITE" id="PS51007"/>
    </source>
</evidence>
<dbReference type="GO" id="GO:0020037">
    <property type="term" value="F:heme binding"/>
    <property type="evidence" value="ECO:0007669"/>
    <property type="project" value="InterPro"/>
</dbReference>
<accession>A0A7X0LK60</accession>
<reference evidence="8 9" key="1">
    <citation type="submission" date="2020-08" db="EMBL/GenBank/DDBJ databases">
        <title>Genomic Encyclopedia of Type Strains, Phase IV (KMG-IV): sequencing the most valuable type-strain genomes for metagenomic binning, comparative biology and taxonomic classification.</title>
        <authorList>
            <person name="Goeker M."/>
        </authorList>
    </citation>
    <scope>NUCLEOTIDE SEQUENCE [LARGE SCALE GENOMIC DNA]</scope>
    <source>
        <strain evidence="8 9">DSM 103725</strain>
    </source>
</reference>
<keyword evidence="9" id="KW-1185">Reference proteome</keyword>
<dbReference type="AlphaFoldDB" id="A0A7X0LK60"/>
<dbReference type="EMBL" id="JACHGY010000001">
    <property type="protein sequence ID" value="MBB6429494.1"/>
    <property type="molecule type" value="Genomic_DNA"/>
</dbReference>
<keyword evidence="6" id="KW-0472">Membrane</keyword>
<dbReference type="InterPro" id="IPR022655">
    <property type="entry name" value="DUF1553"/>
</dbReference>